<comment type="caution">
    <text evidence="4">The sequence shown here is derived from an EMBL/GenBank/DDBJ whole genome shotgun (WGS) entry which is preliminary data.</text>
</comment>
<keyword evidence="2" id="KW-0472">Membrane</keyword>
<dbReference type="InterPro" id="IPR004474">
    <property type="entry name" value="LytR_CpsA_psr"/>
</dbReference>
<name>A0ABW2NEN3_9BACL</name>
<reference evidence="5" key="1">
    <citation type="journal article" date="2019" name="Int. J. Syst. Evol. Microbiol.">
        <title>The Global Catalogue of Microorganisms (GCM) 10K type strain sequencing project: providing services to taxonomists for standard genome sequencing and annotation.</title>
        <authorList>
            <consortium name="The Broad Institute Genomics Platform"/>
            <consortium name="The Broad Institute Genome Sequencing Center for Infectious Disease"/>
            <person name="Wu L."/>
            <person name="Ma J."/>
        </authorList>
    </citation>
    <scope>NUCLEOTIDE SEQUENCE [LARGE SCALE GENOMIC DNA]</scope>
    <source>
        <strain evidence="5">JCM 4738</strain>
    </source>
</reference>
<proteinExistence type="inferred from homology"/>
<dbReference type="PANTHER" id="PTHR33392:SF3">
    <property type="entry name" value="POLYISOPRENYL-TEICHOIC ACID--PEPTIDOGLYCAN TEICHOIC ACID TRANSFERASE TAGT"/>
    <property type="match status" value="1"/>
</dbReference>
<gene>
    <name evidence="4" type="ORF">ACFQQH_11785</name>
</gene>
<evidence type="ECO:0000256" key="2">
    <source>
        <dbReference type="SAM" id="Phobius"/>
    </source>
</evidence>
<dbReference type="InterPro" id="IPR050922">
    <property type="entry name" value="LytR/CpsA/Psr_CW_biosynth"/>
</dbReference>
<dbReference type="RefSeq" id="WP_157293994.1">
    <property type="nucleotide sequence ID" value="NZ_JBHTCT010000033.1"/>
</dbReference>
<evidence type="ECO:0000313" key="4">
    <source>
        <dbReference type="EMBL" id="MFC7365797.1"/>
    </source>
</evidence>
<accession>A0ABW2NEN3</accession>
<feature type="domain" description="Cell envelope-related transcriptional attenuator" evidence="3">
    <location>
        <begin position="92"/>
        <end position="238"/>
    </location>
</feature>
<comment type="similarity">
    <text evidence="1">Belongs to the LytR/CpsA/Psr (LCP) family.</text>
</comment>
<dbReference type="Pfam" id="PF03816">
    <property type="entry name" value="LytR_cpsA_psr"/>
    <property type="match status" value="1"/>
</dbReference>
<feature type="transmembrane region" description="Helical" evidence="2">
    <location>
        <begin position="21"/>
        <end position="41"/>
    </location>
</feature>
<dbReference type="Proteomes" id="UP001596483">
    <property type="component" value="Unassembled WGS sequence"/>
</dbReference>
<keyword evidence="2" id="KW-1133">Transmembrane helix</keyword>
<evidence type="ECO:0000259" key="3">
    <source>
        <dbReference type="Pfam" id="PF03816"/>
    </source>
</evidence>
<dbReference type="PANTHER" id="PTHR33392">
    <property type="entry name" value="POLYISOPRENYL-TEICHOIC ACID--PEPTIDOGLYCAN TEICHOIC ACID TRANSFERASE TAGU"/>
    <property type="match status" value="1"/>
</dbReference>
<keyword evidence="2" id="KW-0812">Transmembrane</keyword>
<protein>
    <submittedName>
        <fullName evidence="4">LCP family protein</fullName>
    </submittedName>
</protein>
<dbReference type="EMBL" id="JBHTCT010000033">
    <property type="protein sequence ID" value="MFC7365797.1"/>
    <property type="molecule type" value="Genomic_DNA"/>
</dbReference>
<keyword evidence="5" id="KW-1185">Reference proteome</keyword>
<evidence type="ECO:0000313" key="5">
    <source>
        <dbReference type="Proteomes" id="UP001596483"/>
    </source>
</evidence>
<evidence type="ECO:0000256" key="1">
    <source>
        <dbReference type="ARBA" id="ARBA00006068"/>
    </source>
</evidence>
<organism evidence="4 5">
    <name type="scientific">Bhargavaea changchunensis</name>
    <dbReference type="NCBI Taxonomy" id="2134037"/>
    <lineage>
        <taxon>Bacteria</taxon>
        <taxon>Bacillati</taxon>
        <taxon>Bacillota</taxon>
        <taxon>Bacilli</taxon>
        <taxon>Bacillales</taxon>
        <taxon>Caryophanaceae</taxon>
        <taxon>Bhargavaea</taxon>
    </lineage>
</organism>
<dbReference type="Gene3D" id="3.40.630.190">
    <property type="entry name" value="LCP protein"/>
    <property type="match status" value="1"/>
</dbReference>
<sequence length="340" mass="38367">MKRKEYRKRRYASKRKITYKIFGVLLVTVLLFAGVYTLYLYKKAQNAADNAYHAREGSSLRDEQIEPYKDNVSILFIGVDDSETRNGGKNSRSDALMLATLNNDDKSIKLLSIPRDSLVYIPEVGYQDKITHAHAFGGVEASIETVEELLDVPVDYFVKMNFNAFIDVVDALGGITVDVPYERIELDENDKKTIHLKPGLQNLDGRHALALARTRKADNDIERGKRQQVILKAMIEKAGSVTSVGKYGEVIDALGNNMTTDLTFNDMKAMIAYLNNGSPLIETYTLEGTDDSSTGVYYWRINQENLQNLSADLRSHLELDTTLGIQQDDDKSELHQEENR</sequence>
<dbReference type="NCBIfam" id="TIGR00350">
    <property type="entry name" value="lytR_cpsA_psr"/>
    <property type="match status" value="1"/>
</dbReference>